<dbReference type="InterPro" id="IPR016024">
    <property type="entry name" value="ARM-type_fold"/>
</dbReference>
<comment type="caution">
    <text evidence="2">The sequence shown here is derived from an EMBL/GenBank/DDBJ whole genome shotgun (WGS) entry which is preliminary data.</text>
</comment>
<accession>A0A9W9AGI7</accession>
<sequence>MTSSPTGSSIEGTAHSALSRHYLLSPLETLDESLTHSYGESIELHDLAETYNLLATRIKEVLLEGSKTDQAAPLTLLAERSQILANALRRDVMRVMINPCTVSAKAKERSEGMNVDEIHYARDLALLGQQAIRLISELFAFPQLYSTMTVDQLRLLLRDVLVVLSEPSLPTPHSKRTFALLRWVLQAQKLPVSVLSPHNSSIIACVKRSLEGEKEQVNVDGLNILAELLRSNTKLFLGPACDLLCYALKFLISESADLRFAAAYALSAFAYAKVLQALPYSPRQKVSYELSRTIRKYSIRYLAGEDPSQKPFLHNLLQSSLKNSQLSPRSNGPQWTAVVIASFIVLMDTPLFESAALPKMKDLLWQISDHSSATVRLLHTPIWNSFVWAFARIPPDEEISRKVQTVISQDLRNGTGALLSHVMLNLNAKDMVARILEVINCMFTDKPSRQDGVILLCQLLRSSTMPRSDTDVVPILHQQLFDGKILNVHLADLMKHTSTINRSTVVREIVRELSVQETIDHWDRLHELWADSVKIVLKHSTPDIQKFVLSAWQTLLRADTEFCRRKTQVAPSPKVAHILSCLCDEFASKISDVSLELKQIRFLCMLWHVAQRLFSHSSLKDTTDKLLTAIVRRDFPISHMTVQAEWLKLCATIALCPTTSESRGPVFHSQTWMAVARIWTGVDNTSEDSLVAFLKLVFPERLTADEALQLWGKLLRKVLTGFKTRIRAPELCSALWKSFATDAQSLTVAFPKQFHALISAFVIPFNAELSEPLLPYLDNLLCSLYSLDHPFSISMQYIDTIREMLLSVSDNHLVSCISSLCCSLRCFMEDRSSIIPNNLYFQSIFPLYEDILQRIRHEEPNEKTIGLLWKLFLSPVERPVPSKNAIKAFEAFWLATYHGQDVLFEPELIRYLKGLDMALGVGLAAGLTQSDDTQQKTGSFVPETQSLKPVPLTGSQILERYIDNFGQDNSTNNPEIVPPSSSPMREPEPEPTPSPDASGQNNLIPILVDNQEHQHRSNFASPQSKRKRRQEVEEIVEETPAASSSLRNSQNREGIDPDTDKLRNRSSHQQADITPKSTLKDKGKGKALPNSQEQAQTHTKRSRKAIGVDASKSWMQESQLMTPEPSAPPSSHHGHVAVSVSPQQEGEEDYGSWENAIVSPGTFAQISRELDVNMDPSMVGREGRFNAHDRDHPILDSPSVRAAKRRKLIPITGGIISTSSSDRKRARTTSAKILQLQHALQAFKDDAETPIEDLVKASELVQEFGSKVNKKLLARTKSLALEEI</sequence>
<evidence type="ECO:0008006" key="4">
    <source>
        <dbReference type="Google" id="ProtNLM"/>
    </source>
</evidence>
<reference evidence="2" key="1">
    <citation type="submission" date="2022-08" db="EMBL/GenBank/DDBJ databases">
        <title>A Global Phylogenomic Analysis of the Shiitake Genus Lentinula.</title>
        <authorList>
            <consortium name="DOE Joint Genome Institute"/>
            <person name="Sierra-Patev S."/>
            <person name="Min B."/>
            <person name="Naranjo-Ortiz M."/>
            <person name="Looney B."/>
            <person name="Konkel Z."/>
            <person name="Slot J.C."/>
            <person name="Sakamoto Y."/>
            <person name="Steenwyk J.L."/>
            <person name="Rokas A."/>
            <person name="Carro J."/>
            <person name="Camarero S."/>
            <person name="Ferreira P."/>
            <person name="Molpeceres G."/>
            <person name="Ruiz-Duenas F.J."/>
            <person name="Serrano A."/>
            <person name="Henrissat B."/>
            <person name="Drula E."/>
            <person name="Hughes K.W."/>
            <person name="Mata J.L."/>
            <person name="Ishikawa N.K."/>
            <person name="Vargas-Isla R."/>
            <person name="Ushijima S."/>
            <person name="Smith C.A."/>
            <person name="Ahrendt S."/>
            <person name="Andreopoulos W."/>
            <person name="He G."/>
            <person name="Labutti K."/>
            <person name="Lipzen A."/>
            <person name="Ng V."/>
            <person name="Riley R."/>
            <person name="Sandor L."/>
            <person name="Barry K."/>
            <person name="Martinez A.T."/>
            <person name="Xiao Y."/>
            <person name="Gibbons J.G."/>
            <person name="Terashima K."/>
            <person name="Grigoriev I.V."/>
            <person name="Hibbett D.S."/>
        </authorList>
    </citation>
    <scope>NUCLEOTIDE SEQUENCE</scope>
    <source>
        <strain evidence="2">JLM2183</strain>
    </source>
</reference>
<dbReference type="OrthoDB" id="3259617at2759"/>
<feature type="region of interest" description="Disordered" evidence="1">
    <location>
        <begin position="965"/>
        <end position="1111"/>
    </location>
</feature>
<evidence type="ECO:0000256" key="1">
    <source>
        <dbReference type="SAM" id="MobiDB-lite"/>
    </source>
</evidence>
<feature type="compositionally biased region" description="Polar residues" evidence="1">
    <location>
        <begin position="1067"/>
        <end position="1077"/>
    </location>
</feature>
<gene>
    <name evidence="2" type="ORF">J3R30DRAFT_3455546</name>
</gene>
<evidence type="ECO:0000313" key="3">
    <source>
        <dbReference type="Proteomes" id="UP001150266"/>
    </source>
</evidence>
<protein>
    <recommendedName>
        <fullName evidence="4">Telomere-associated protein Rif1 N-terminal domain-containing protein</fullName>
    </recommendedName>
</protein>
<evidence type="ECO:0000313" key="2">
    <source>
        <dbReference type="EMBL" id="KAJ4481971.1"/>
    </source>
</evidence>
<keyword evidence="3" id="KW-1185">Reference proteome</keyword>
<feature type="compositionally biased region" description="Polar residues" evidence="1">
    <location>
        <begin position="1041"/>
        <end position="1052"/>
    </location>
</feature>
<name>A0A9W9AGI7_9AGAR</name>
<organism evidence="2 3">
    <name type="scientific">Lentinula aciculospora</name>
    <dbReference type="NCBI Taxonomy" id="153920"/>
    <lineage>
        <taxon>Eukaryota</taxon>
        <taxon>Fungi</taxon>
        <taxon>Dikarya</taxon>
        <taxon>Basidiomycota</taxon>
        <taxon>Agaricomycotina</taxon>
        <taxon>Agaricomycetes</taxon>
        <taxon>Agaricomycetidae</taxon>
        <taxon>Agaricales</taxon>
        <taxon>Marasmiineae</taxon>
        <taxon>Omphalotaceae</taxon>
        <taxon>Lentinula</taxon>
    </lineage>
</organism>
<dbReference type="Proteomes" id="UP001150266">
    <property type="component" value="Unassembled WGS sequence"/>
</dbReference>
<dbReference type="SUPFAM" id="SSF48371">
    <property type="entry name" value="ARM repeat"/>
    <property type="match status" value="1"/>
</dbReference>
<feature type="compositionally biased region" description="Basic and acidic residues" evidence="1">
    <location>
        <begin position="1053"/>
        <end position="1063"/>
    </location>
</feature>
<feature type="region of interest" description="Disordered" evidence="1">
    <location>
        <begin position="1117"/>
        <end position="1136"/>
    </location>
</feature>
<proteinExistence type="predicted"/>
<dbReference type="EMBL" id="JAOTPV010000005">
    <property type="protein sequence ID" value="KAJ4481971.1"/>
    <property type="molecule type" value="Genomic_DNA"/>
</dbReference>